<feature type="transmembrane region" description="Helical" evidence="1">
    <location>
        <begin position="138"/>
        <end position="162"/>
    </location>
</feature>
<name>A0A932I0A5_UNCTE</name>
<evidence type="ECO:0000313" key="3">
    <source>
        <dbReference type="Proteomes" id="UP000782312"/>
    </source>
</evidence>
<feature type="transmembrane region" description="Helical" evidence="1">
    <location>
        <begin position="83"/>
        <end position="100"/>
    </location>
</feature>
<reference evidence="2" key="1">
    <citation type="submission" date="2020-07" db="EMBL/GenBank/DDBJ databases">
        <title>Huge and variable diversity of episymbiotic CPR bacteria and DPANN archaea in groundwater ecosystems.</title>
        <authorList>
            <person name="He C.Y."/>
            <person name="Keren R."/>
            <person name="Whittaker M."/>
            <person name="Farag I.F."/>
            <person name="Doudna J."/>
            <person name="Cate J.H.D."/>
            <person name="Banfield J.F."/>
        </authorList>
    </citation>
    <scope>NUCLEOTIDE SEQUENCE</scope>
    <source>
        <strain evidence="2">NC_groundwater_763_Ag_S-0.2um_68_21</strain>
    </source>
</reference>
<keyword evidence="1" id="KW-1133">Transmembrane helix</keyword>
<gene>
    <name evidence="2" type="ORF">HYZ11_09010</name>
</gene>
<dbReference type="Proteomes" id="UP000782312">
    <property type="component" value="Unassembled WGS sequence"/>
</dbReference>
<proteinExistence type="predicted"/>
<feature type="transmembrane region" description="Helical" evidence="1">
    <location>
        <begin position="45"/>
        <end position="63"/>
    </location>
</feature>
<feature type="transmembrane region" description="Helical" evidence="1">
    <location>
        <begin position="6"/>
        <end position="24"/>
    </location>
</feature>
<comment type="caution">
    <text evidence="2">The sequence shown here is derived from an EMBL/GenBank/DDBJ whole genome shotgun (WGS) entry which is preliminary data.</text>
</comment>
<keyword evidence="1" id="KW-0472">Membrane</keyword>
<sequence length="170" mass="17906">MGGLFDRTTLGLAAIAAVLYFLLYRRTGFFPLGTAGKGAQLMAALLPRMVLGILVGVAVAELLPREVIEGWLSDRSGWRGHAIGWTAGIVAPIGMPYVLYPLAAGLMAGGAGVGPIVTFLTASALFGPIRVITFELPILGGGFFALRLLCVFWMPPVAGYLAQGLARFVR</sequence>
<organism evidence="2 3">
    <name type="scientific">Tectimicrobiota bacterium</name>
    <dbReference type="NCBI Taxonomy" id="2528274"/>
    <lineage>
        <taxon>Bacteria</taxon>
        <taxon>Pseudomonadati</taxon>
        <taxon>Nitrospinota/Tectimicrobiota group</taxon>
        <taxon>Candidatus Tectimicrobiota</taxon>
    </lineage>
</organism>
<evidence type="ECO:0000256" key="1">
    <source>
        <dbReference type="SAM" id="Phobius"/>
    </source>
</evidence>
<dbReference type="AlphaFoldDB" id="A0A932I0A5"/>
<evidence type="ECO:0008006" key="4">
    <source>
        <dbReference type="Google" id="ProtNLM"/>
    </source>
</evidence>
<feature type="transmembrane region" description="Helical" evidence="1">
    <location>
        <begin position="112"/>
        <end position="132"/>
    </location>
</feature>
<protein>
    <recommendedName>
        <fullName evidence="4">Permease</fullName>
    </recommendedName>
</protein>
<keyword evidence="1" id="KW-0812">Transmembrane</keyword>
<dbReference type="EMBL" id="JACPUR010000019">
    <property type="protein sequence ID" value="MBI3127728.1"/>
    <property type="molecule type" value="Genomic_DNA"/>
</dbReference>
<accession>A0A932I0A5</accession>
<evidence type="ECO:0000313" key="2">
    <source>
        <dbReference type="EMBL" id="MBI3127728.1"/>
    </source>
</evidence>